<evidence type="ECO:0000256" key="4">
    <source>
        <dbReference type="ARBA" id="ARBA00022989"/>
    </source>
</evidence>
<sequence>MKFNHKNSVSSTTRPVDITPDSGSRELDRKGPWEGPDNKEAHLRTIGGGAKISKQHGPVDKLDRYLSSKPIISFGLTLQASWEAVAISFQSTLLNGGPSALVYGIILSTFASSAMAATLGETASINPSVGAQYRWTAMLAPRASNPRFLGYLQGWLTVFAYMPPARSIRS</sequence>
<feature type="compositionally biased region" description="Basic and acidic residues" evidence="6">
    <location>
        <begin position="23"/>
        <end position="39"/>
    </location>
</feature>
<name>A0AAJ0DDR4_9PEZI</name>
<dbReference type="PANTHER" id="PTHR45649:SF5">
    <property type="entry name" value="GABA TRANSPORTER (EUROFUNG)-RELATED"/>
    <property type="match status" value="1"/>
</dbReference>
<dbReference type="Gene3D" id="1.20.1740.10">
    <property type="entry name" value="Amino acid/polyamine transporter I"/>
    <property type="match status" value="1"/>
</dbReference>
<comment type="caution">
    <text evidence="7">The sequence shown here is derived from an EMBL/GenBank/DDBJ whole genome shotgun (WGS) entry which is preliminary data.</text>
</comment>
<proteinExistence type="predicted"/>
<keyword evidence="8" id="KW-1185">Reference proteome</keyword>
<dbReference type="PANTHER" id="PTHR45649">
    <property type="entry name" value="AMINO-ACID PERMEASE BAT1"/>
    <property type="match status" value="1"/>
</dbReference>
<dbReference type="AlphaFoldDB" id="A0AAJ0DDR4"/>
<evidence type="ECO:0000256" key="2">
    <source>
        <dbReference type="ARBA" id="ARBA00022448"/>
    </source>
</evidence>
<dbReference type="EMBL" id="JAWDJX010000052">
    <property type="protein sequence ID" value="KAK3048172.1"/>
    <property type="molecule type" value="Genomic_DNA"/>
</dbReference>
<gene>
    <name evidence="7" type="ORF">LTR09_010511</name>
</gene>
<comment type="subcellular location">
    <subcellularLocation>
        <location evidence="1">Membrane</location>
        <topology evidence="1">Multi-pass membrane protein</topology>
    </subcellularLocation>
</comment>
<evidence type="ECO:0000256" key="5">
    <source>
        <dbReference type="ARBA" id="ARBA00023136"/>
    </source>
</evidence>
<keyword evidence="5" id="KW-0472">Membrane</keyword>
<dbReference type="Proteomes" id="UP001271007">
    <property type="component" value="Unassembled WGS sequence"/>
</dbReference>
<feature type="compositionally biased region" description="Polar residues" evidence="6">
    <location>
        <begin position="1"/>
        <end position="14"/>
    </location>
</feature>
<keyword evidence="2" id="KW-0813">Transport</keyword>
<feature type="region of interest" description="Disordered" evidence="6">
    <location>
        <begin position="1"/>
        <end position="39"/>
    </location>
</feature>
<evidence type="ECO:0000256" key="6">
    <source>
        <dbReference type="SAM" id="MobiDB-lite"/>
    </source>
</evidence>
<dbReference type="GO" id="GO:0022857">
    <property type="term" value="F:transmembrane transporter activity"/>
    <property type="evidence" value="ECO:0007669"/>
    <property type="project" value="UniProtKB-ARBA"/>
</dbReference>
<organism evidence="7 8">
    <name type="scientific">Extremus antarcticus</name>
    <dbReference type="NCBI Taxonomy" id="702011"/>
    <lineage>
        <taxon>Eukaryota</taxon>
        <taxon>Fungi</taxon>
        <taxon>Dikarya</taxon>
        <taxon>Ascomycota</taxon>
        <taxon>Pezizomycotina</taxon>
        <taxon>Dothideomycetes</taxon>
        <taxon>Dothideomycetidae</taxon>
        <taxon>Mycosphaerellales</taxon>
        <taxon>Extremaceae</taxon>
        <taxon>Extremus</taxon>
    </lineage>
</organism>
<reference evidence="7" key="1">
    <citation type="submission" date="2023-04" db="EMBL/GenBank/DDBJ databases">
        <title>Black Yeasts Isolated from many extreme environments.</title>
        <authorList>
            <person name="Coleine C."/>
            <person name="Stajich J.E."/>
            <person name="Selbmann L."/>
        </authorList>
    </citation>
    <scope>NUCLEOTIDE SEQUENCE</scope>
    <source>
        <strain evidence="7">CCFEE 5312</strain>
    </source>
</reference>
<keyword evidence="4" id="KW-1133">Transmembrane helix</keyword>
<protein>
    <submittedName>
        <fullName evidence="7">Uncharacterized protein</fullName>
    </submittedName>
</protein>
<evidence type="ECO:0000256" key="3">
    <source>
        <dbReference type="ARBA" id="ARBA00022692"/>
    </source>
</evidence>
<evidence type="ECO:0000313" key="8">
    <source>
        <dbReference type="Proteomes" id="UP001271007"/>
    </source>
</evidence>
<dbReference type="GO" id="GO:0016020">
    <property type="term" value="C:membrane"/>
    <property type="evidence" value="ECO:0007669"/>
    <property type="project" value="UniProtKB-SubCell"/>
</dbReference>
<evidence type="ECO:0000313" key="7">
    <source>
        <dbReference type="EMBL" id="KAK3048172.1"/>
    </source>
</evidence>
<evidence type="ECO:0000256" key="1">
    <source>
        <dbReference type="ARBA" id="ARBA00004141"/>
    </source>
</evidence>
<accession>A0AAJ0DDR4</accession>
<keyword evidence="3" id="KW-0812">Transmembrane</keyword>